<organism evidence="1 2">
    <name type="scientific">Acaryochloris marina (strain MBIC 11017)</name>
    <dbReference type="NCBI Taxonomy" id="329726"/>
    <lineage>
        <taxon>Bacteria</taxon>
        <taxon>Bacillati</taxon>
        <taxon>Cyanobacteriota</taxon>
        <taxon>Cyanophyceae</taxon>
        <taxon>Acaryochloridales</taxon>
        <taxon>Acaryochloridaceae</taxon>
        <taxon>Acaryochloris</taxon>
    </lineage>
</organism>
<dbReference type="EMBL" id="CP000828">
    <property type="protein sequence ID" value="ABW27947.1"/>
    <property type="molecule type" value="Genomic_DNA"/>
</dbReference>
<gene>
    <name evidence="1" type="ordered locus">AM1_2950</name>
</gene>
<sequence>MPDFAIEVNLTSGGVDKLSIYQGLGVSEVLIWQDDRLQLFDLRDGIKVMTRSQFFPELDFEMLAQFVCPQDQPQAMKDFLATLHDLSG</sequence>
<dbReference type="STRING" id="329726.AM1_2950"/>
<dbReference type="Proteomes" id="UP000000268">
    <property type="component" value="Chromosome"/>
</dbReference>
<protein>
    <submittedName>
        <fullName evidence="1">Uncharacterized protein</fullName>
    </submittedName>
</protein>
<dbReference type="AlphaFoldDB" id="B0CBG2"/>
<dbReference type="KEGG" id="amr:AM1_2950"/>
<evidence type="ECO:0000313" key="1">
    <source>
        <dbReference type="EMBL" id="ABW27947.1"/>
    </source>
</evidence>
<dbReference type="PANTHER" id="PTHR47152">
    <property type="entry name" value="SLR2084 PROTEIN-RELATED"/>
    <property type="match status" value="1"/>
</dbReference>
<name>B0CBG2_ACAM1</name>
<keyword evidence="2" id="KW-1185">Reference proteome</keyword>
<accession>B0CBG2</accession>
<dbReference type="RefSeq" id="WP_012163381.1">
    <property type="nucleotide sequence ID" value="NC_009925.1"/>
</dbReference>
<evidence type="ECO:0000313" key="2">
    <source>
        <dbReference type="Proteomes" id="UP000000268"/>
    </source>
</evidence>
<dbReference type="HOGENOM" id="CLU_2394793_0_0_3"/>
<dbReference type="PANTHER" id="PTHR47152:SF4">
    <property type="entry name" value="SLR0445 PROTEIN"/>
    <property type="match status" value="1"/>
</dbReference>
<proteinExistence type="predicted"/>
<dbReference type="eggNOG" id="COG4636">
    <property type="taxonomic scope" value="Bacteria"/>
</dbReference>
<reference evidence="1 2" key="1">
    <citation type="journal article" date="2008" name="Proc. Natl. Acad. Sci. U.S.A.">
        <title>Niche adaptation and genome expansion in the chlorophyll d-producing cyanobacterium Acaryochloris marina.</title>
        <authorList>
            <person name="Swingley W.D."/>
            <person name="Chen M."/>
            <person name="Cheung P.C."/>
            <person name="Conrad A.L."/>
            <person name="Dejesa L.C."/>
            <person name="Hao J."/>
            <person name="Honchak B.M."/>
            <person name="Karbach L.E."/>
            <person name="Kurdoglu A."/>
            <person name="Lahiri S."/>
            <person name="Mastrian S.D."/>
            <person name="Miyashita H."/>
            <person name="Page L."/>
            <person name="Ramakrishna P."/>
            <person name="Satoh S."/>
            <person name="Sattley W.M."/>
            <person name="Shimada Y."/>
            <person name="Taylor H.L."/>
            <person name="Tomo T."/>
            <person name="Tsuchiya T."/>
            <person name="Wang Z.T."/>
            <person name="Raymond J."/>
            <person name="Mimuro M."/>
            <person name="Blankenship R.E."/>
            <person name="Touchman J.W."/>
        </authorList>
    </citation>
    <scope>NUCLEOTIDE SEQUENCE [LARGE SCALE GENOMIC DNA]</scope>
    <source>
        <strain evidence="2">MBIC 11017</strain>
    </source>
</reference>